<reference evidence="3" key="2">
    <citation type="submission" date="2015-01" db="EMBL/GenBank/DDBJ databases">
        <title>Evolutionary Origins and Diversification of the Mycorrhizal Mutualists.</title>
        <authorList>
            <consortium name="DOE Joint Genome Institute"/>
            <consortium name="Mycorrhizal Genomics Consortium"/>
            <person name="Kohler A."/>
            <person name="Kuo A."/>
            <person name="Nagy L.G."/>
            <person name="Floudas D."/>
            <person name="Copeland A."/>
            <person name="Barry K.W."/>
            <person name="Cichocki N."/>
            <person name="Veneault-Fourrey C."/>
            <person name="LaButti K."/>
            <person name="Lindquist E.A."/>
            <person name="Lipzen A."/>
            <person name="Lundell T."/>
            <person name="Morin E."/>
            <person name="Murat C."/>
            <person name="Riley R."/>
            <person name="Ohm R."/>
            <person name="Sun H."/>
            <person name="Tunlid A."/>
            <person name="Henrissat B."/>
            <person name="Grigoriev I.V."/>
            <person name="Hibbett D.S."/>
            <person name="Martin F."/>
        </authorList>
    </citation>
    <scope>NUCLEOTIDE SEQUENCE [LARGE SCALE GENOMIC DNA]</scope>
    <source>
        <strain evidence="3">F 1598</strain>
    </source>
</reference>
<dbReference type="Proteomes" id="UP000054166">
    <property type="component" value="Unassembled WGS sequence"/>
</dbReference>
<feature type="coiled-coil region" evidence="1">
    <location>
        <begin position="1"/>
        <end position="28"/>
    </location>
</feature>
<gene>
    <name evidence="2" type="ORF">PILCRDRAFT_94070</name>
</gene>
<accession>A0A0C3EE51</accession>
<dbReference type="AlphaFoldDB" id="A0A0C3EE51"/>
<keyword evidence="1" id="KW-0175">Coiled coil</keyword>
<evidence type="ECO:0000313" key="2">
    <source>
        <dbReference type="EMBL" id="KIM70965.1"/>
    </source>
</evidence>
<evidence type="ECO:0000313" key="3">
    <source>
        <dbReference type="Proteomes" id="UP000054166"/>
    </source>
</evidence>
<sequence length="126" mass="14135">IVQLRTDKKALQARCEKEADAAKQLLQEKHTLQKAMGELLPREDILDEYQRSVQNARALVADYSDGSVRSSDVGLPGSPSRKLRESMRLACNDERQSWGTLLGDRPFAQPIKHEAFLGLCLSRGKE</sequence>
<dbReference type="InParanoid" id="A0A0C3EE51"/>
<name>A0A0C3EE51_PILCF</name>
<feature type="non-terminal residue" evidence="2">
    <location>
        <position position="1"/>
    </location>
</feature>
<keyword evidence="3" id="KW-1185">Reference proteome</keyword>
<protein>
    <submittedName>
        <fullName evidence="2">Uncharacterized protein</fullName>
    </submittedName>
</protein>
<dbReference type="HOGENOM" id="CLU_1986905_0_0_1"/>
<proteinExistence type="predicted"/>
<evidence type="ECO:0000256" key="1">
    <source>
        <dbReference type="SAM" id="Coils"/>
    </source>
</evidence>
<reference evidence="2 3" key="1">
    <citation type="submission" date="2014-04" db="EMBL/GenBank/DDBJ databases">
        <authorList>
            <consortium name="DOE Joint Genome Institute"/>
            <person name="Kuo A."/>
            <person name="Tarkka M."/>
            <person name="Buscot F."/>
            <person name="Kohler A."/>
            <person name="Nagy L.G."/>
            <person name="Floudas D."/>
            <person name="Copeland A."/>
            <person name="Barry K.W."/>
            <person name="Cichocki N."/>
            <person name="Veneault-Fourrey C."/>
            <person name="LaButti K."/>
            <person name="Lindquist E.A."/>
            <person name="Lipzen A."/>
            <person name="Lundell T."/>
            <person name="Morin E."/>
            <person name="Murat C."/>
            <person name="Sun H."/>
            <person name="Tunlid A."/>
            <person name="Henrissat B."/>
            <person name="Grigoriev I.V."/>
            <person name="Hibbett D.S."/>
            <person name="Martin F."/>
            <person name="Nordberg H.P."/>
            <person name="Cantor M.N."/>
            <person name="Hua S.X."/>
        </authorList>
    </citation>
    <scope>NUCLEOTIDE SEQUENCE [LARGE SCALE GENOMIC DNA]</scope>
    <source>
        <strain evidence="2 3">F 1598</strain>
    </source>
</reference>
<organism evidence="2 3">
    <name type="scientific">Piloderma croceum (strain F 1598)</name>
    <dbReference type="NCBI Taxonomy" id="765440"/>
    <lineage>
        <taxon>Eukaryota</taxon>
        <taxon>Fungi</taxon>
        <taxon>Dikarya</taxon>
        <taxon>Basidiomycota</taxon>
        <taxon>Agaricomycotina</taxon>
        <taxon>Agaricomycetes</taxon>
        <taxon>Agaricomycetidae</taxon>
        <taxon>Atheliales</taxon>
        <taxon>Atheliaceae</taxon>
        <taxon>Piloderma</taxon>
    </lineage>
</organism>
<dbReference type="EMBL" id="KN833655">
    <property type="protein sequence ID" value="KIM70965.1"/>
    <property type="molecule type" value="Genomic_DNA"/>
</dbReference>